<keyword evidence="1" id="KW-0732">Signal</keyword>
<dbReference type="InterPro" id="IPR009003">
    <property type="entry name" value="Peptidase_S1_PA"/>
</dbReference>
<dbReference type="Pfam" id="PF13365">
    <property type="entry name" value="Trypsin_2"/>
    <property type="match status" value="1"/>
</dbReference>
<evidence type="ECO:0000313" key="2">
    <source>
        <dbReference type="EMBL" id="OGM99705.1"/>
    </source>
</evidence>
<name>A0A1F8EI37_9BACT</name>
<evidence type="ECO:0000256" key="1">
    <source>
        <dbReference type="SAM" id="SignalP"/>
    </source>
</evidence>
<dbReference type="EMBL" id="MGJD01000037">
    <property type="protein sequence ID" value="OGM99705.1"/>
    <property type="molecule type" value="Genomic_DNA"/>
</dbReference>
<comment type="caution">
    <text evidence="2">The sequence shown here is derived from an EMBL/GenBank/DDBJ whole genome shotgun (WGS) entry which is preliminary data.</text>
</comment>
<dbReference type="InterPro" id="IPR043504">
    <property type="entry name" value="Peptidase_S1_PA_chymotrypsin"/>
</dbReference>
<feature type="signal peptide" evidence="1">
    <location>
        <begin position="1"/>
        <end position="18"/>
    </location>
</feature>
<dbReference type="AlphaFoldDB" id="A0A1F8EI37"/>
<evidence type="ECO:0000313" key="3">
    <source>
        <dbReference type="Proteomes" id="UP000177117"/>
    </source>
</evidence>
<dbReference type="Proteomes" id="UP000177117">
    <property type="component" value="Unassembled WGS sequence"/>
</dbReference>
<organism evidence="2 3">
    <name type="scientific">Candidatus Yanofskybacteria bacterium RIFCSPHIGHO2_01_FULL_41_53</name>
    <dbReference type="NCBI Taxonomy" id="1802663"/>
    <lineage>
        <taxon>Bacteria</taxon>
        <taxon>Candidatus Yanofskyibacteriota</taxon>
    </lineage>
</organism>
<feature type="chain" id="PRO_5009535339" description="Serine protease" evidence="1">
    <location>
        <begin position="19"/>
        <end position="293"/>
    </location>
</feature>
<protein>
    <recommendedName>
        <fullName evidence="4">Serine protease</fullName>
    </recommendedName>
</protein>
<reference evidence="2 3" key="1">
    <citation type="journal article" date="2016" name="Nat. Commun.">
        <title>Thousands of microbial genomes shed light on interconnected biogeochemical processes in an aquifer system.</title>
        <authorList>
            <person name="Anantharaman K."/>
            <person name="Brown C.T."/>
            <person name="Hug L.A."/>
            <person name="Sharon I."/>
            <person name="Castelle C.J."/>
            <person name="Probst A.J."/>
            <person name="Thomas B.C."/>
            <person name="Singh A."/>
            <person name="Wilkins M.J."/>
            <person name="Karaoz U."/>
            <person name="Brodie E.L."/>
            <person name="Williams K.H."/>
            <person name="Hubbard S.S."/>
            <person name="Banfield J.F."/>
        </authorList>
    </citation>
    <scope>NUCLEOTIDE SEQUENCE [LARGE SCALE GENOMIC DNA]</scope>
</reference>
<accession>A0A1F8EI37</accession>
<dbReference type="PROSITE" id="PS51257">
    <property type="entry name" value="PROKAR_LIPOPROTEIN"/>
    <property type="match status" value="1"/>
</dbReference>
<dbReference type="SUPFAM" id="SSF50494">
    <property type="entry name" value="Trypsin-like serine proteases"/>
    <property type="match status" value="1"/>
</dbReference>
<proteinExistence type="predicted"/>
<evidence type="ECO:0008006" key="4">
    <source>
        <dbReference type="Google" id="ProtNLM"/>
    </source>
</evidence>
<gene>
    <name evidence="2" type="ORF">A2650_00965</name>
</gene>
<sequence>MRKIFVVILAFLFAGCSAQSGYPPPSQSERSQTIPARPDAVKEAEKNVLAITLVFKITGNDPLSMVTRTFVPKIEAGATGFMIKPGIVITARHLLVDSISELAKRGILSEIDPISEFPRSANGQYEYTFNATTNINGISEDFKLVPIAMGKLGQHKDYMALRAEKYPKNLKPLETEELKEQEFVYSSGYIPVFSSYPDANGRMISVLSDIIKESFEGQVYEVIQNMPINKSGVNTLYRILGDAEEGFSGGPVLNKKGRVGGVTLEVMRKFIYAVSIKDVNEFIEDLKKRGIIK</sequence>
<dbReference type="Gene3D" id="2.40.10.10">
    <property type="entry name" value="Trypsin-like serine proteases"/>
    <property type="match status" value="2"/>
</dbReference>